<gene>
    <name evidence="6" type="ORF">OXH18_02640</name>
</gene>
<dbReference type="PANTHER" id="PTHR33514">
    <property type="entry name" value="PROTEIN ABCI12, CHLOROPLASTIC"/>
    <property type="match status" value="1"/>
</dbReference>
<evidence type="ECO:0000256" key="3">
    <source>
        <dbReference type="ARBA" id="ARBA00022989"/>
    </source>
</evidence>
<accession>A0A9E8ZGS7</accession>
<dbReference type="AlphaFoldDB" id="A0A9E8ZGS7"/>
<evidence type="ECO:0000256" key="1">
    <source>
        <dbReference type="ARBA" id="ARBA00004141"/>
    </source>
</evidence>
<keyword evidence="3 5" id="KW-1133">Transmembrane helix</keyword>
<reference evidence="6" key="1">
    <citation type="submission" date="2022-12" db="EMBL/GenBank/DDBJ databases">
        <title>Polyphasic identification of a Novel Hot-Spring Cyanobacterium Ocullathermofonsia sinensis gen nov. sp. nov. and Genomic Insights on its Adaptations to the Thermal Habitat.</title>
        <authorList>
            <person name="Daroch M."/>
            <person name="Tang J."/>
            <person name="Jiang Y."/>
        </authorList>
    </citation>
    <scope>NUCLEOTIDE SEQUENCE</scope>
    <source>
        <strain evidence="6">PKUAC-SCTA174</strain>
    </source>
</reference>
<dbReference type="InterPro" id="IPR003339">
    <property type="entry name" value="ABC/ECF_trnsptr_transmembrane"/>
</dbReference>
<evidence type="ECO:0000256" key="5">
    <source>
        <dbReference type="SAM" id="Phobius"/>
    </source>
</evidence>
<keyword evidence="4 5" id="KW-0472">Membrane</keyword>
<dbReference type="EMBL" id="CP113797">
    <property type="protein sequence ID" value="WAL60915.1"/>
    <property type="molecule type" value="Genomic_DNA"/>
</dbReference>
<evidence type="ECO:0000256" key="2">
    <source>
        <dbReference type="ARBA" id="ARBA00022692"/>
    </source>
</evidence>
<sequence>MTFGIYIARKSPIHALSASTKLLGLTIASVLVFSVSHLVALGGMLLIGVGLLRLASLPLQAVWQQLRPVMPLLLAILLIQGLLDSWYTGWVALLRFASLILLATIVTLTTRVSDLIEVIERGLEPLQGFGVRPKQVSFLLALSIRLVPLLLQQFQEIQQAQQARGLDRNGLALLVPLLVKTLRMADDLSEALDARGFDGEG</sequence>
<evidence type="ECO:0000313" key="7">
    <source>
        <dbReference type="Proteomes" id="UP001163152"/>
    </source>
</evidence>
<feature type="transmembrane region" description="Helical" evidence="5">
    <location>
        <begin position="66"/>
        <end position="83"/>
    </location>
</feature>
<organism evidence="6 7">
    <name type="scientific">Thermocoleostomius sinensis A174</name>
    <dbReference type="NCBI Taxonomy" id="2016057"/>
    <lineage>
        <taxon>Bacteria</taxon>
        <taxon>Bacillati</taxon>
        <taxon>Cyanobacteriota</taxon>
        <taxon>Cyanophyceae</taxon>
        <taxon>Oculatellales</taxon>
        <taxon>Oculatellaceae</taxon>
        <taxon>Thermocoleostomius</taxon>
    </lineage>
</organism>
<dbReference type="RefSeq" id="WP_268610871.1">
    <property type="nucleotide sequence ID" value="NZ_CP113797.1"/>
</dbReference>
<dbReference type="CDD" id="cd16914">
    <property type="entry name" value="EcfT"/>
    <property type="match status" value="1"/>
</dbReference>
<evidence type="ECO:0000313" key="6">
    <source>
        <dbReference type="EMBL" id="WAL60915.1"/>
    </source>
</evidence>
<dbReference type="KEGG" id="tsin:OXH18_02640"/>
<protein>
    <submittedName>
        <fullName evidence="6">Energy-coupling factor transporter transmembrane protein EcfT</fullName>
    </submittedName>
</protein>
<name>A0A9E8ZGS7_9CYAN</name>
<feature type="transmembrane region" description="Helical" evidence="5">
    <location>
        <begin position="27"/>
        <end position="54"/>
    </location>
</feature>
<keyword evidence="2 5" id="KW-0812">Transmembrane</keyword>
<dbReference type="GO" id="GO:0005886">
    <property type="term" value="C:plasma membrane"/>
    <property type="evidence" value="ECO:0007669"/>
    <property type="project" value="TreeGrafter"/>
</dbReference>
<proteinExistence type="predicted"/>
<evidence type="ECO:0000256" key="4">
    <source>
        <dbReference type="ARBA" id="ARBA00023136"/>
    </source>
</evidence>
<keyword evidence="7" id="KW-1185">Reference proteome</keyword>
<dbReference type="Pfam" id="PF02361">
    <property type="entry name" value="CbiQ"/>
    <property type="match status" value="1"/>
</dbReference>
<comment type="subcellular location">
    <subcellularLocation>
        <location evidence="1">Membrane</location>
        <topology evidence="1">Multi-pass membrane protein</topology>
    </subcellularLocation>
</comment>
<dbReference type="Proteomes" id="UP001163152">
    <property type="component" value="Chromosome"/>
</dbReference>
<dbReference type="PANTHER" id="PTHR33514:SF13">
    <property type="entry name" value="PROTEIN ABCI12, CHLOROPLASTIC"/>
    <property type="match status" value="1"/>
</dbReference>